<dbReference type="PANTHER" id="PTHR33639">
    <property type="entry name" value="THIOL-DISULFIDE OXIDOREDUCTASE DCC"/>
    <property type="match status" value="1"/>
</dbReference>
<protein>
    <submittedName>
        <fullName evidence="1">Putative DCC family thiol-disulfide oxidoreductase YuxK</fullName>
    </submittedName>
</protein>
<name>A0A7W7YH09_9BACT</name>
<evidence type="ECO:0000313" key="1">
    <source>
        <dbReference type="EMBL" id="MBB5035992.1"/>
    </source>
</evidence>
<dbReference type="EMBL" id="JACHIF010000001">
    <property type="protein sequence ID" value="MBB5035992.1"/>
    <property type="molecule type" value="Genomic_DNA"/>
</dbReference>
<dbReference type="InterPro" id="IPR007263">
    <property type="entry name" value="DCC1-like"/>
</dbReference>
<dbReference type="Pfam" id="PF04134">
    <property type="entry name" value="DCC1-like"/>
    <property type="match status" value="1"/>
</dbReference>
<organism evidence="1 2">
    <name type="scientific">Prosthecobacter dejongeii</name>
    <dbReference type="NCBI Taxonomy" id="48465"/>
    <lineage>
        <taxon>Bacteria</taxon>
        <taxon>Pseudomonadati</taxon>
        <taxon>Verrucomicrobiota</taxon>
        <taxon>Verrucomicrobiia</taxon>
        <taxon>Verrucomicrobiales</taxon>
        <taxon>Verrucomicrobiaceae</taxon>
        <taxon>Prosthecobacter</taxon>
    </lineage>
</organism>
<keyword evidence="2" id="KW-1185">Reference proteome</keyword>
<accession>A0A7W7YH09</accession>
<proteinExistence type="predicted"/>
<reference evidence="1 2" key="1">
    <citation type="submission" date="2020-08" db="EMBL/GenBank/DDBJ databases">
        <title>Genomic Encyclopedia of Type Strains, Phase IV (KMG-IV): sequencing the most valuable type-strain genomes for metagenomic binning, comparative biology and taxonomic classification.</title>
        <authorList>
            <person name="Goeker M."/>
        </authorList>
    </citation>
    <scope>NUCLEOTIDE SEQUENCE [LARGE SCALE GENOMIC DNA]</scope>
    <source>
        <strain evidence="1 2">DSM 12251</strain>
    </source>
</reference>
<dbReference type="Proteomes" id="UP000534294">
    <property type="component" value="Unassembled WGS sequence"/>
</dbReference>
<dbReference type="PANTHER" id="PTHR33639:SF2">
    <property type="entry name" value="DUF393 DOMAIN-CONTAINING PROTEIN"/>
    <property type="match status" value="1"/>
</dbReference>
<evidence type="ECO:0000313" key="2">
    <source>
        <dbReference type="Proteomes" id="UP000534294"/>
    </source>
</evidence>
<dbReference type="GO" id="GO:0015035">
    <property type="term" value="F:protein-disulfide reductase activity"/>
    <property type="evidence" value="ECO:0007669"/>
    <property type="project" value="InterPro"/>
</dbReference>
<dbReference type="RefSeq" id="WP_184204439.1">
    <property type="nucleotide sequence ID" value="NZ_JACHIF010000001.1"/>
</dbReference>
<comment type="caution">
    <text evidence="1">The sequence shown here is derived from an EMBL/GenBank/DDBJ whole genome shotgun (WGS) entry which is preliminary data.</text>
</comment>
<sequence>MSATSSDHPYLLLFDGVCNLCDGAVQFVLKHDPQGRIHFGSIQSEAGSQLYRQHGLDPEKPHTMLFISPKGVFHQSDAALEIAGQLGLPWSLAKVFKVIPKPLRDRAYRFIADHRYQWFGKHDQCALPRPEWRGRFLKE</sequence>
<dbReference type="InterPro" id="IPR052927">
    <property type="entry name" value="DCC_oxidoreductase"/>
</dbReference>
<dbReference type="AlphaFoldDB" id="A0A7W7YH09"/>
<gene>
    <name evidence="1" type="ORF">HNQ64_000226</name>
</gene>